<dbReference type="InterPro" id="IPR053158">
    <property type="entry name" value="CapK_Type1_Caps_Biosynth"/>
</dbReference>
<dbReference type="EMBL" id="FXAM01000001">
    <property type="protein sequence ID" value="SMF93983.1"/>
    <property type="molecule type" value="Genomic_DNA"/>
</dbReference>
<evidence type="ECO:0000313" key="2">
    <source>
        <dbReference type="Proteomes" id="UP000192923"/>
    </source>
</evidence>
<dbReference type="PANTHER" id="PTHR36932:SF1">
    <property type="entry name" value="CAPSULAR POLYSACCHARIDE BIOSYNTHESIS PROTEIN"/>
    <property type="match status" value="1"/>
</dbReference>
<accession>A0A1Y6CZI2</accession>
<dbReference type="OrthoDB" id="580775at2"/>
<dbReference type="Gene3D" id="3.40.50.12780">
    <property type="entry name" value="N-terminal domain of ligase-like"/>
    <property type="match status" value="1"/>
</dbReference>
<sequence length="458" mass="51030">MHPALVRHLWFPLHERLMQRPTFAYLAELERSQWLDRTALERLQLRKLKALLHTALAHSPWHAGRLRAAGLALDGDAELSLEDFRRLPTMDKTDAQAHREAMVWKSVPGGAFRYNTGGSSGQPLIFYYGRSRQAADAATRMRARRWWGIEVGEPEVFLWGAPVELNKTDRIKTFRDRLFNQLLLNAFAMSVPAMDEYLGRIQRFDPACVYGYASSLALLAQHARNRGASLNTHRLKVVCATGEPLLPEQRRLIGEVFGVPVANEYGCRDGGLVALESPAGQLLVNSETILLELLDPQGRPVAAGETGEVTLTNLCSEAQPFLRYRTGDMARASGETCRDGRGLHVVAEVVGRTTDFVVRPDGTIMHALALIYVPRAVEGVGEFKIVQWTPEHLEVSIVPNAAWRDGAREEIVRLLRLRMASPVRVEVNLVGSLPPEASGKHRYVISHVALPGNLTPRE</sequence>
<keyword evidence="1" id="KW-0436">Ligase</keyword>
<organism evidence="1 2">
    <name type="scientific">Methylomagnum ishizawai</name>
    <dbReference type="NCBI Taxonomy" id="1760988"/>
    <lineage>
        <taxon>Bacteria</taxon>
        <taxon>Pseudomonadati</taxon>
        <taxon>Pseudomonadota</taxon>
        <taxon>Gammaproteobacteria</taxon>
        <taxon>Methylococcales</taxon>
        <taxon>Methylococcaceae</taxon>
        <taxon>Methylomagnum</taxon>
    </lineage>
</organism>
<dbReference type="RefSeq" id="WP_085210978.1">
    <property type="nucleotide sequence ID" value="NZ_FXAM01000001.1"/>
</dbReference>
<proteinExistence type="predicted"/>
<keyword evidence="2" id="KW-1185">Reference proteome</keyword>
<dbReference type="PANTHER" id="PTHR36932">
    <property type="entry name" value="CAPSULAR POLYSACCHARIDE BIOSYNTHESIS PROTEIN"/>
    <property type="match status" value="1"/>
</dbReference>
<dbReference type="GO" id="GO:0016874">
    <property type="term" value="F:ligase activity"/>
    <property type="evidence" value="ECO:0007669"/>
    <property type="project" value="UniProtKB-KW"/>
</dbReference>
<dbReference type="SUPFAM" id="SSF56801">
    <property type="entry name" value="Acetyl-CoA synthetase-like"/>
    <property type="match status" value="1"/>
</dbReference>
<dbReference type="AlphaFoldDB" id="A0A1Y6CZI2"/>
<evidence type="ECO:0000313" key="1">
    <source>
        <dbReference type="EMBL" id="SMF93983.1"/>
    </source>
</evidence>
<gene>
    <name evidence="1" type="ORF">SAMN02949497_1281</name>
</gene>
<dbReference type="STRING" id="1760988.SAMN02949497_1281"/>
<name>A0A1Y6CZI2_9GAMM</name>
<dbReference type="InterPro" id="IPR042099">
    <property type="entry name" value="ANL_N_sf"/>
</dbReference>
<dbReference type="Proteomes" id="UP000192923">
    <property type="component" value="Unassembled WGS sequence"/>
</dbReference>
<protein>
    <submittedName>
        <fullName evidence="1">Phenylacetate-CoA ligase</fullName>
    </submittedName>
</protein>
<reference evidence="1 2" key="1">
    <citation type="submission" date="2016-12" db="EMBL/GenBank/DDBJ databases">
        <authorList>
            <person name="Song W.-J."/>
            <person name="Kurnit D.M."/>
        </authorList>
    </citation>
    <scope>NUCLEOTIDE SEQUENCE [LARGE SCALE GENOMIC DNA]</scope>
    <source>
        <strain evidence="1 2">175</strain>
    </source>
</reference>